<dbReference type="Proteomes" id="UP000054911">
    <property type="component" value="Unassembled WGS sequence"/>
</dbReference>
<dbReference type="STRING" id="1777141.AWB80_02791"/>
<protein>
    <submittedName>
        <fullName evidence="2">Uncharacterized protein</fullName>
    </submittedName>
</protein>
<evidence type="ECO:0000256" key="1">
    <source>
        <dbReference type="SAM" id="MobiDB-lite"/>
    </source>
</evidence>
<accession>A0A158AYD1</accession>
<evidence type="ECO:0000313" key="2">
    <source>
        <dbReference type="EMBL" id="SAK62854.1"/>
    </source>
</evidence>
<sequence>MVAKKPQRPSLFALAERQIIALYDAGVMSPAVLNHVLAAYADSGIDWNDEGALQTVDGHTVHEAVVLVMMPERALKSARKDFMSVVEHLAASEPEAVEDQTEDAEDDEDLLVQLGGNTKRTTRAKKTTKPAEPKRAAFNPLVGARAVKGNKR</sequence>
<proteinExistence type="predicted"/>
<name>A0A158AYD1_9BURK</name>
<organism evidence="2 3">
    <name type="scientific">Caballeronia pedi</name>
    <dbReference type="NCBI Taxonomy" id="1777141"/>
    <lineage>
        <taxon>Bacteria</taxon>
        <taxon>Pseudomonadati</taxon>
        <taxon>Pseudomonadota</taxon>
        <taxon>Betaproteobacteria</taxon>
        <taxon>Burkholderiales</taxon>
        <taxon>Burkholderiaceae</taxon>
        <taxon>Caballeronia</taxon>
    </lineage>
</organism>
<comment type="caution">
    <text evidence="2">The sequence shown here is derived from an EMBL/GenBank/DDBJ whole genome shotgun (WGS) entry which is preliminary data.</text>
</comment>
<dbReference type="AlphaFoldDB" id="A0A158AYD1"/>
<dbReference type="OrthoDB" id="9006624at2"/>
<feature type="region of interest" description="Disordered" evidence="1">
    <location>
        <begin position="115"/>
        <end position="152"/>
    </location>
</feature>
<dbReference type="EMBL" id="FCOE02000008">
    <property type="protein sequence ID" value="SAK62854.1"/>
    <property type="molecule type" value="Genomic_DNA"/>
</dbReference>
<reference evidence="2" key="1">
    <citation type="submission" date="2016-01" db="EMBL/GenBank/DDBJ databases">
        <authorList>
            <person name="Peeters C."/>
        </authorList>
    </citation>
    <scope>NUCLEOTIDE SEQUENCE [LARGE SCALE GENOMIC DNA]</scope>
    <source>
        <strain evidence="2">LMG 29323</strain>
    </source>
</reference>
<evidence type="ECO:0000313" key="3">
    <source>
        <dbReference type="Proteomes" id="UP000054911"/>
    </source>
</evidence>
<gene>
    <name evidence="2" type="ORF">AWB80_02791</name>
</gene>
<dbReference type="RefSeq" id="WP_061175281.1">
    <property type="nucleotide sequence ID" value="NZ_FCOE02000008.1"/>
</dbReference>
<keyword evidence="3" id="KW-1185">Reference proteome</keyword>